<reference evidence="2" key="1">
    <citation type="submission" date="2022-03" db="EMBL/GenBank/DDBJ databases">
        <title>Genome Identification and Characterization of new species Bdellovibrio reynosense LBG001 sp. nov. from a Mexico soil sample.</title>
        <authorList>
            <person name="Camilli A."/>
            <person name="Ajao Y."/>
            <person name="Guo X."/>
        </authorList>
    </citation>
    <scope>NUCLEOTIDE SEQUENCE</scope>
    <source>
        <strain evidence="2">LBG001</strain>
    </source>
</reference>
<feature type="signal peptide" evidence="1">
    <location>
        <begin position="1"/>
        <end position="30"/>
    </location>
</feature>
<dbReference type="PROSITE" id="PS51257">
    <property type="entry name" value="PROKAR_LIPOPROTEIN"/>
    <property type="match status" value="1"/>
</dbReference>
<organism evidence="2 3">
    <name type="scientific">Bdellovibrio reynosensis</name>
    <dbReference type="NCBI Taxonomy" id="2835041"/>
    <lineage>
        <taxon>Bacteria</taxon>
        <taxon>Pseudomonadati</taxon>
        <taxon>Bdellovibrionota</taxon>
        <taxon>Bdellovibrionia</taxon>
        <taxon>Bdellovibrionales</taxon>
        <taxon>Pseudobdellovibrionaceae</taxon>
        <taxon>Bdellovibrio</taxon>
    </lineage>
</organism>
<gene>
    <name evidence="2" type="ORF">MNR06_01895</name>
</gene>
<name>A0ABY4CHM7_9BACT</name>
<keyword evidence="3" id="KW-1185">Reference proteome</keyword>
<evidence type="ECO:0000256" key="1">
    <source>
        <dbReference type="SAM" id="SignalP"/>
    </source>
</evidence>
<accession>A0ABY4CHM7</accession>
<dbReference type="RefSeq" id="WP_243538309.1">
    <property type="nucleotide sequence ID" value="NZ_CP093442.1"/>
</dbReference>
<dbReference type="EMBL" id="CP093442">
    <property type="protein sequence ID" value="UOF01705.1"/>
    <property type="molecule type" value="Genomic_DNA"/>
</dbReference>
<feature type="chain" id="PRO_5045778652" evidence="1">
    <location>
        <begin position="31"/>
        <end position="237"/>
    </location>
</feature>
<proteinExistence type="predicted"/>
<protein>
    <submittedName>
        <fullName evidence="2">Uncharacterized protein</fullName>
    </submittedName>
</protein>
<keyword evidence="1" id="KW-0732">Signal</keyword>
<evidence type="ECO:0000313" key="2">
    <source>
        <dbReference type="EMBL" id="UOF01705.1"/>
    </source>
</evidence>
<evidence type="ECO:0000313" key="3">
    <source>
        <dbReference type="Proteomes" id="UP000830116"/>
    </source>
</evidence>
<sequence length="237" mass="26503">MTMCKLSNFKKFAVSVCLILASCGATWAQAALPSRTTTVIFFGQQKAEDFDTKVKPVFADFVRPCKSCEIVNYTPYTKDGHVDMEALQERIQSLPENTSFIFFDFNLKANDQTKELIETLNKKVAAGLLVVGSAGAPKSLESSSPLSRTVLGKVNGALIIGELAERDRLMPTGFYGPEMLTALRPPKDMMGQGYSPLMFAAELAENWQKRTPTEWSDHFRTKKLKSRKIWLDLNDLF</sequence>
<dbReference type="Proteomes" id="UP000830116">
    <property type="component" value="Chromosome"/>
</dbReference>